<protein>
    <submittedName>
        <fullName evidence="1">RNase H domain-containing protein</fullName>
    </submittedName>
</protein>
<name>A0A8X6VWL6_TRICX</name>
<evidence type="ECO:0000313" key="2">
    <source>
        <dbReference type="Proteomes" id="UP000887159"/>
    </source>
</evidence>
<dbReference type="AlphaFoldDB" id="A0A8X6VWL6"/>
<evidence type="ECO:0000313" key="1">
    <source>
        <dbReference type="EMBL" id="GFY23740.1"/>
    </source>
</evidence>
<keyword evidence="2" id="KW-1185">Reference proteome</keyword>
<comment type="caution">
    <text evidence="1">The sequence shown here is derived from an EMBL/GenBank/DDBJ whole genome shotgun (WGS) entry which is preliminary data.</text>
</comment>
<organism evidence="1 2">
    <name type="scientific">Trichonephila clavipes</name>
    <name type="common">Golden silk orbweaver</name>
    <name type="synonym">Nephila clavipes</name>
    <dbReference type="NCBI Taxonomy" id="2585209"/>
    <lineage>
        <taxon>Eukaryota</taxon>
        <taxon>Metazoa</taxon>
        <taxon>Ecdysozoa</taxon>
        <taxon>Arthropoda</taxon>
        <taxon>Chelicerata</taxon>
        <taxon>Arachnida</taxon>
        <taxon>Araneae</taxon>
        <taxon>Araneomorphae</taxon>
        <taxon>Entelegynae</taxon>
        <taxon>Araneoidea</taxon>
        <taxon>Nephilidae</taxon>
        <taxon>Trichonephila</taxon>
    </lineage>
</organism>
<dbReference type="EMBL" id="BMAU01021366">
    <property type="protein sequence ID" value="GFY23740.1"/>
    <property type="molecule type" value="Genomic_DNA"/>
</dbReference>
<proteinExistence type="predicted"/>
<gene>
    <name evidence="1" type="primary">AVEN_22160_1</name>
    <name evidence="1" type="ORF">TNCV_1630221</name>
</gene>
<accession>A0A8X6VWL6</accession>
<sequence>MVSFSTTNRKLYHFKPSIFLYNQPLTINKHPKYLDFVLDPEILGNKHNDNIVFKARKRLNILRYISGRDWGADAGTLRNTYISFIRPILEYGVPVYCSASIRNLQKLEKVQLSTARIIIGLKNTCPRDIVLFEAYLQPLILRRRACLTKYYNKLRSLDSRNRTSAYFKDWCKNQRFRRNSPFCQMVSFNLTIGAVEPHHLSQCLDPADDLDGVFFQPELPVHLNKQADIPAYLKQLSLERIGDVPIDAVQVYTDGS</sequence>
<reference evidence="1" key="1">
    <citation type="submission" date="2020-08" db="EMBL/GenBank/DDBJ databases">
        <title>Multicomponent nature underlies the extraordinary mechanical properties of spider dragline silk.</title>
        <authorList>
            <person name="Kono N."/>
            <person name="Nakamura H."/>
            <person name="Mori M."/>
            <person name="Yoshida Y."/>
            <person name="Ohtoshi R."/>
            <person name="Malay A.D."/>
            <person name="Moran D.A.P."/>
            <person name="Tomita M."/>
            <person name="Numata K."/>
            <person name="Arakawa K."/>
        </authorList>
    </citation>
    <scope>NUCLEOTIDE SEQUENCE</scope>
</reference>
<dbReference type="Proteomes" id="UP000887159">
    <property type="component" value="Unassembled WGS sequence"/>
</dbReference>